<dbReference type="Proteomes" id="UP000477782">
    <property type="component" value="Unassembled WGS sequence"/>
</dbReference>
<evidence type="ECO:0000313" key="1">
    <source>
        <dbReference type="EMBL" id="NEY89576.1"/>
    </source>
</evidence>
<keyword evidence="2" id="KW-1185">Reference proteome</keyword>
<dbReference type="EMBL" id="JAAIVJ010000002">
    <property type="protein sequence ID" value="NEY89576.1"/>
    <property type="molecule type" value="Genomic_DNA"/>
</dbReference>
<evidence type="ECO:0000313" key="2">
    <source>
        <dbReference type="Proteomes" id="UP000477782"/>
    </source>
</evidence>
<dbReference type="AlphaFoldDB" id="A0A6M0QQG8"/>
<proteinExistence type="predicted"/>
<organism evidence="1 2">
    <name type="scientific">Tabrizicola oligotrophica</name>
    <dbReference type="NCBI Taxonomy" id="2710650"/>
    <lineage>
        <taxon>Bacteria</taxon>
        <taxon>Pseudomonadati</taxon>
        <taxon>Pseudomonadota</taxon>
        <taxon>Alphaproteobacteria</taxon>
        <taxon>Rhodobacterales</taxon>
        <taxon>Paracoccaceae</taxon>
        <taxon>Tabrizicola</taxon>
    </lineage>
</organism>
<name>A0A6M0QQG8_9RHOB</name>
<gene>
    <name evidence="1" type="ORF">G4Z14_04635</name>
</gene>
<comment type="caution">
    <text evidence="1">The sequence shown here is derived from an EMBL/GenBank/DDBJ whole genome shotgun (WGS) entry which is preliminary data.</text>
</comment>
<sequence length="114" mass="12703">MARTPTPHQSFLAPLAKLALRHPDIEGQAIWWEDGDWQAQDEAEEMIDGEEIAFYAEGLLAEGFGLHWQVLAETEAPKDPVLVLLFLWQPGANPEVLLAGEDWQVLAEARFPAA</sequence>
<accession>A0A6M0QQG8</accession>
<reference evidence="1 2" key="1">
    <citation type="submission" date="2020-02" db="EMBL/GenBank/DDBJ databases">
        <authorList>
            <person name="Chen W.-M."/>
        </authorList>
    </citation>
    <scope>NUCLEOTIDE SEQUENCE [LARGE SCALE GENOMIC DNA]</scope>
    <source>
        <strain evidence="1 2">KMS-5</strain>
    </source>
</reference>
<dbReference type="RefSeq" id="WP_164623621.1">
    <property type="nucleotide sequence ID" value="NZ_JAAIVJ010000002.1"/>
</dbReference>
<protein>
    <submittedName>
        <fullName evidence="1">Uncharacterized protein</fullName>
    </submittedName>
</protein>